<keyword evidence="10 13" id="KW-0408">Iron</keyword>
<dbReference type="GO" id="GO:0016705">
    <property type="term" value="F:oxidoreductase activity, acting on paired donors, with incorporation or reduction of molecular oxygen"/>
    <property type="evidence" value="ECO:0007669"/>
    <property type="project" value="InterPro"/>
</dbReference>
<evidence type="ECO:0000256" key="7">
    <source>
        <dbReference type="ARBA" id="ARBA00022824"/>
    </source>
</evidence>
<evidence type="ECO:0000313" key="16">
    <source>
        <dbReference type="EMBL" id="QLL22071.1"/>
    </source>
</evidence>
<keyword evidence="15" id="KW-0812">Transmembrane</keyword>
<keyword evidence="9 14" id="KW-0560">Oxidoreductase</keyword>
<keyword evidence="12 15" id="KW-0472">Membrane</keyword>
<dbReference type="AlphaFoldDB" id="A0A7D6IBN1"/>
<dbReference type="SUPFAM" id="SSF48264">
    <property type="entry name" value="Cytochrome P450"/>
    <property type="match status" value="1"/>
</dbReference>
<comment type="subcellular location">
    <subcellularLocation>
        <location evidence="3">Endoplasmic reticulum membrane</location>
        <topology evidence="3">Peripheral membrane protein</topology>
    </subcellularLocation>
    <subcellularLocation>
        <location evidence="2">Microsome membrane</location>
        <topology evidence="2">Peripheral membrane protein</topology>
    </subcellularLocation>
</comment>
<feature type="binding site" description="axial binding residue" evidence="13">
    <location>
        <position position="445"/>
    </location>
    <ligand>
        <name>heme</name>
        <dbReference type="ChEBI" id="CHEBI:30413"/>
    </ligand>
    <ligandPart>
        <name>Fe</name>
        <dbReference type="ChEBI" id="CHEBI:18248"/>
    </ligandPart>
</feature>
<keyword evidence="15" id="KW-1133">Transmembrane helix</keyword>
<evidence type="ECO:0000256" key="9">
    <source>
        <dbReference type="ARBA" id="ARBA00023002"/>
    </source>
</evidence>
<keyword evidence="11 14" id="KW-0503">Monooxygenase</keyword>
<evidence type="ECO:0000256" key="4">
    <source>
        <dbReference type="ARBA" id="ARBA00010617"/>
    </source>
</evidence>
<proteinExistence type="evidence at transcript level"/>
<dbReference type="InterPro" id="IPR002401">
    <property type="entry name" value="Cyt_P450_E_grp-I"/>
</dbReference>
<comment type="cofactor">
    <cofactor evidence="1 13">
        <name>heme</name>
        <dbReference type="ChEBI" id="CHEBI:30413"/>
    </cofactor>
</comment>
<dbReference type="GO" id="GO:0005506">
    <property type="term" value="F:iron ion binding"/>
    <property type="evidence" value="ECO:0007669"/>
    <property type="project" value="InterPro"/>
</dbReference>
<organism evidence="16">
    <name type="scientific">Tribolium confusum</name>
    <name type="common">Confused flour beetle</name>
    <dbReference type="NCBI Taxonomy" id="7071"/>
    <lineage>
        <taxon>Eukaryota</taxon>
        <taxon>Metazoa</taxon>
        <taxon>Ecdysozoa</taxon>
        <taxon>Arthropoda</taxon>
        <taxon>Hexapoda</taxon>
        <taxon>Insecta</taxon>
        <taxon>Pterygota</taxon>
        <taxon>Neoptera</taxon>
        <taxon>Endopterygota</taxon>
        <taxon>Coleoptera</taxon>
        <taxon>Polyphaga</taxon>
        <taxon>Cucujiformia</taxon>
        <taxon>Tenebrionidae</taxon>
        <taxon>Tenebrionidae incertae sedis</taxon>
        <taxon>Tribolium</taxon>
    </lineage>
</organism>
<dbReference type="PROSITE" id="PS00086">
    <property type="entry name" value="CYTOCHROME_P450"/>
    <property type="match status" value="1"/>
</dbReference>
<keyword evidence="8" id="KW-0492">Microsome</keyword>
<dbReference type="PRINTS" id="PR00463">
    <property type="entry name" value="EP450I"/>
</dbReference>
<evidence type="ECO:0000256" key="14">
    <source>
        <dbReference type="RuleBase" id="RU000461"/>
    </source>
</evidence>
<dbReference type="GO" id="GO:0020037">
    <property type="term" value="F:heme binding"/>
    <property type="evidence" value="ECO:0007669"/>
    <property type="project" value="InterPro"/>
</dbReference>
<evidence type="ECO:0000256" key="10">
    <source>
        <dbReference type="ARBA" id="ARBA00023004"/>
    </source>
</evidence>
<evidence type="ECO:0000256" key="13">
    <source>
        <dbReference type="PIRSR" id="PIRSR602401-1"/>
    </source>
</evidence>
<reference evidence="16" key="1">
    <citation type="submission" date="2019-06" db="EMBL/GenBank/DDBJ databases">
        <title>The roles of cytochrome P450 genes in insecticides detoxification of Tribolium castaneum and T. confusum.</title>
        <authorList>
            <person name="Chen H."/>
            <person name="Chen C."/>
            <person name="Yu Z."/>
            <person name="Silver K."/>
            <person name="Campbell J."/>
            <person name="Arthur F."/>
            <person name="Huang Y."/>
            <person name="Hu F."/>
            <person name="Zhu K.Y."/>
        </authorList>
    </citation>
    <scope>NUCLEOTIDE SEQUENCE</scope>
</reference>
<protein>
    <submittedName>
        <fullName evidence="16">Cytochrome P450</fullName>
    </submittedName>
</protein>
<dbReference type="FunFam" id="1.10.630.10:FF:000042">
    <property type="entry name" value="Cytochrome P450"/>
    <property type="match status" value="1"/>
</dbReference>
<dbReference type="PANTHER" id="PTHR24292">
    <property type="entry name" value="CYTOCHROME P450"/>
    <property type="match status" value="1"/>
</dbReference>
<dbReference type="GO" id="GO:0005789">
    <property type="term" value="C:endoplasmic reticulum membrane"/>
    <property type="evidence" value="ECO:0007669"/>
    <property type="project" value="UniProtKB-SubCell"/>
</dbReference>
<evidence type="ECO:0000256" key="2">
    <source>
        <dbReference type="ARBA" id="ARBA00004174"/>
    </source>
</evidence>
<dbReference type="CDD" id="cd11056">
    <property type="entry name" value="CYP6-like"/>
    <property type="match status" value="1"/>
</dbReference>
<evidence type="ECO:0000256" key="3">
    <source>
        <dbReference type="ARBA" id="ARBA00004406"/>
    </source>
</evidence>
<dbReference type="InterPro" id="IPR050476">
    <property type="entry name" value="Insect_CytP450_Detox"/>
</dbReference>
<dbReference type="GO" id="GO:0004497">
    <property type="term" value="F:monooxygenase activity"/>
    <property type="evidence" value="ECO:0007669"/>
    <property type="project" value="UniProtKB-KW"/>
</dbReference>
<dbReference type="PRINTS" id="PR00385">
    <property type="entry name" value="P450"/>
</dbReference>
<dbReference type="InterPro" id="IPR036396">
    <property type="entry name" value="Cyt_P450_sf"/>
</dbReference>
<comment type="similarity">
    <text evidence="4 14">Belongs to the cytochrome P450 family.</text>
</comment>
<gene>
    <name evidence="16" type="primary">CYP345A6</name>
</gene>
<dbReference type="Gene3D" id="1.10.630.10">
    <property type="entry name" value="Cytochrome P450"/>
    <property type="match status" value="1"/>
</dbReference>
<keyword evidence="5 13" id="KW-0349">Heme</keyword>
<dbReference type="InterPro" id="IPR017972">
    <property type="entry name" value="Cyt_P450_CS"/>
</dbReference>
<dbReference type="EMBL" id="MN108488">
    <property type="protein sequence ID" value="QLL22071.1"/>
    <property type="molecule type" value="mRNA"/>
</dbReference>
<evidence type="ECO:0000256" key="11">
    <source>
        <dbReference type="ARBA" id="ARBA00023033"/>
    </source>
</evidence>
<dbReference type="InterPro" id="IPR001128">
    <property type="entry name" value="Cyt_P450"/>
</dbReference>
<evidence type="ECO:0000256" key="1">
    <source>
        <dbReference type="ARBA" id="ARBA00001971"/>
    </source>
</evidence>
<evidence type="ECO:0000256" key="6">
    <source>
        <dbReference type="ARBA" id="ARBA00022723"/>
    </source>
</evidence>
<evidence type="ECO:0000256" key="15">
    <source>
        <dbReference type="SAM" id="Phobius"/>
    </source>
</evidence>
<sequence>MFLTPSLPVDTLILVSLVGFLIYKYFSRNFNHWAKKNVFYFKPVPFFGNFLDISLFRTTIGEHLANLYNKTKEPYFGIFVFDKPHLIIRSPDLIKTILVRDFNNFDDRCIASPAHDPLLSNMLFLNKNPDWKNVRVKMTPVFTTGKLKGMIPLINEIGETMKKYIHQRIPNDSLEAKEICAKFSTDVIARCAFGINANSFKREDAEFRKIGRMIFDFNWSNAIQQTSYFFLPGLVNFFKLSMWSPEASQFLRETFWNTIKVREERNVKANDLIDAIISLKDNKEFCENNKFEGDKVVAQAAQFFVAGFETTSSTIAFTLYELCLHPHIQQKLRAEISSCIKEHGGITYEAIQDMKYLQMCVSETLRKYPVLPFLDRTCKQDYKIPNSDVVIEKGTPVFIPMFGLHYDEEFYPNPEKFDPERFSEENIKNITPFSYIPFGEGPRNCIGERFGLLGTKLGLIHILSEFEIEKTSETPVPLQFEPKSFVLASKIGLPMKFTKTVTSAA</sequence>
<name>A0A7D6IBN1_TRICF</name>
<evidence type="ECO:0000256" key="12">
    <source>
        <dbReference type="ARBA" id="ARBA00023136"/>
    </source>
</evidence>
<keyword evidence="7" id="KW-0256">Endoplasmic reticulum</keyword>
<accession>A0A7D6IBN1</accession>
<keyword evidence="6 13" id="KW-0479">Metal-binding</keyword>
<evidence type="ECO:0000256" key="5">
    <source>
        <dbReference type="ARBA" id="ARBA00022617"/>
    </source>
</evidence>
<feature type="transmembrane region" description="Helical" evidence="15">
    <location>
        <begin position="6"/>
        <end position="26"/>
    </location>
</feature>
<evidence type="ECO:0000256" key="8">
    <source>
        <dbReference type="ARBA" id="ARBA00022848"/>
    </source>
</evidence>
<dbReference type="Pfam" id="PF00067">
    <property type="entry name" value="p450"/>
    <property type="match status" value="1"/>
</dbReference>
<dbReference type="PANTHER" id="PTHR24292:SF45">
    <property type="entry name" value="CYTOCHROME P450 6G1-RELATED"/>
    <property type="match status" value="1"/>
</dbReference>